<sequence>MGSKKQCSKRAKGKEVAPTTTDAAGSRSATAMKSTPRATTSADEPVRCCCDACVKGYTSAGADCDSPFLRMPREVRDKIYQELLLAKLSPAMQIQYDQVKTAAETPLYEYGRENALDYFEQEIAIMPGAEQKYRYRFIVDAMGLLLANKQIHAEASSILFGKNTFFILPEWERVHSFWRCDRSDCEPRGKPCYILLHNLTQIKHLSIVINNARQLSDPMLRVESAKLLANIKNVVDCFQLAGNKLKTLKIRYTSSFEGQI</sequence>
<organism evidence="2 3">
    <name type="scientific">Friedmanniomyces simplex</name>
    <dbReference type="NCBI Taxonomy" id="329884"/>
    <lineage>
        <taxon>Eukaryota</taxon>
        <taxon>Fungi</taxon>
        <taxon>Dikarya</taxon>
        <taxon>Ascomycota</taxon>
        <taxon>Pezizomycotina</taxon>
        <taxon>Dothideomycetes</taxon>
        <taxon>Dothideomycetidae</taxon>
        <taxon>Mycosphaerellales</taxon>
        <taxon>Teratosphaeriaceae</taxon>
        <taxon>Friedmanniomyces</taxon>
    </lineage>
</organism>
<protein>
    <submittedName>
        <fullName evidence="2">Uncharacterized protein</fullName>
    </submittedName>
</protein>
<dbReference type="STRING" id="329884.A0A4U0WES3"/>
<dbReference type="Proteomes" id="UP000309340">
    <property type="component" value="Unassembled WGS sequence"/>
</dbReference>
<dbReference type="PANTHER" id="PTHR42085:SF2">
    <property type="entry name" value="F-BOX DOMAIN-CONTAINING PROTEIN"/>
    <property type="match status" value="1"/>
</dbReference>
<keyword evidence="3" id="KW-1185">Reference proteome</keyword>
<dbReference type="InterPro" id="IPR038883">
    <property type="entry name" value="AN11006-like"/>
</dbReference>
<accession>A0A4U0WES3</accession>
<dbReference type="PANTHER" id="PTHR42085">
    <property type="entry name" value="F-BOX DOMAIN-CONTAINING PROTEIN"/>
    <property type="match status" value="1"/>
</dbReference>
<name>A0A4U0WES3_9PEZI</name>
<evidence type="ECO:0000256" key="1">
    <source>
        <dbReference type="SAM" id="MobiDB-lite"/>
    </source>
</evidence>
<comment type="caution">
    <text evidence="2">The sequence shown here is derived from an EMBL/GenBank/DDBJ whole genome shotgun (WGS) entry which is preliminary data.</text>
</comment>
<dbReference type="OrthoDB" id="3649779at2759"/>
<evidence type="ECO:0000313" key="2">
    <source>
        <dbReference type="EMBL" id="TKA61310.1"/>
    </source>
</evidence>
<gene>
    <name evidence="2" type="ORF">B0A55_11739</name>
</gene>
<dbReference type="AlphaFoldDB" id="A0A4U0WES3"/>
<feature type="region of interest" description="Disordered" evidence="1">
    <location>
        <begin position="1"/>
        <end position="38"/>
    </location>
</feature>
<evidence type="ECO:0000313" key="3">
    <source>
        <dbReference type="Proteomes" id="UP000309340"/>
    </source>
</evidence>
<feature type="compositionally biased region" description="Basic residues" evidence="1">
    <location>
        <begin position="1"/>
        <end position="12"/>
    </location>
</feature>
<reference evidence="2 3" key="1">
    <citation type="submission" date="2017-03" db="EMBL/GenBank/DDBJ databases">
        <title>Genomes of endolithic fungi from Antarctica.</title>
        <authorList>
            <person name="Coleine C."/>
            <person name="Masonjones S."/>
            <person name="Stajich J.E."/>
        </authorList>
    </citation>
    <scope>NUCLEOTIDE SEQUENCE [LARGE SCALE GENOMIC DNA]</scope>
    <source>
        <strain evidence="2 3">CCFEE 5184</strain>
    </source>
</reference>
<dbReference type="EMBL" id="NAJQ01001244">
    <property type="protein sequence ID" value="TKA61310.1"/>
    <property type="molecule type" value="Genomic_DNA"/>
</dbReference>
<proteinExistence type="predicted"/>
<feature type="compositionally biased region" description="Polar residues" evidence="1">
    <location>
        <begin position="18"/>
        <end position="38"/>
    </location>
</feature>